<sequence>MPPGPHSICLGQVQRNQGHARSTGPRGQKCLSVLGPTRAQSIRQAPQALPFRGSARTKPPRATHPALNAARVSTRCRSAEQEEGPQASARAGQSDAVKSPHRDRGQGLAAPLVRPACRARTPVRDGPGWRTY</sequence>
<gene>
    <name evidence="2" type="ORF">NDU88_008132</name>
</gene>
<evidence type="ECO:0000256" key="1">
    <source>
        <dbReference type="SAM" id="MobiDB-lite"/>
    </source>
</evidence>
<evidence type="ECO:0000313" key="3">
    <source>
        <dbReference type="Proteomes" id="UP001066276"/>
    </source>
</evidence>
<accession>A0AAV7QPW2</accession>
<organism evidence="2 3">
    <name type="scientific">Pleurodeles waltl</name>
    <name type="common">Iberian ribbed newt</name>
    <dbReference type="NCBI Taxonomy" id="8319"/>
    <lineage>
        <taxon>Eukaryota</taxon>
        <taxon>Metazoa</taxon>
        <taxon>Chordata</taxon>
        <taxon>Craniata</taxon>
        <taxon>Vertebrata</taxon>
        <taxon>Euteleostomi</taxon>
        <taxon>Amphibia</taxon>
        <taxon>Batrachia</taxon>
        <taxon>Caudata</taxon>
        <taxon>Salamandroidea</taxon>
        <taxon>Salamandridae</taxon>
        <taxon>Pleurodelinae</taxon>
        <taxon>Pleurodeles</taxon>
    </lineage>
</organism>
<reference evidence="2" key="1">
    <citation type="journal article" date="2022" name="bioRxiv">
        <title>Sequencing and chromosome-scale assembly of the giantPleurodeles waltlgenome.</title>
        <authorList>
            <person name="Brown T."/>
            <person name="Elewa A."/>
            <person name="Iarovenko S."/>
            <person name="Subramanian E."/>
            <person name="Araus A.J."/>
            <person name="Petzold A."/>
            <person name="Susuki M."/>
            <person name="Suzuki K.-i.T."/>
            <person name="Hayashi T."/>
            <person name="Toyoda A."/>
            <person name="Oliveira C."/>
            <person name="Osipova E."/>
            <person name="Leigh N.D."/>
            <person name="Simon A."/>
            <person name="Yun M.H."/>
        </authorList>
    </citation>
    <scope>NUCLEOTIDE SEQUENCE</scope>
    <source>
        <strain evidence="2">20211129_DDA</strain>
        <tissue evidence="2">Liver</tissue>
    </source>
</reference>
<name>A0AAV7QPW2_PLEWA</name>
<evidence type="ECO:0000313" key="2">
    <source>
        <dbReference type="EMBL" id="KAJ1141804.1"/>
    </source>
</evidence>
<dbReference type="Proteomes" id="UP001066276">
    <property type="component" value="Chromosome 6"/>
</dbReference>
<dbReference type="EMBL" id="JANPWB010000010">
    <property type="protein sequence ID" value="KAJ1141804.1"/>
    <property type="molecule type" value="Genomic_DNA"/>
</dbReference>
<keyword evidence="3" id="KW-1185">Reference proteome</keyword>
<dbReference type="AlphaFoldDB" id="A0AAV7QPW2"/>
<protein>
    <submittedName>
        <fullName evidence="2">Uncharacterized protein</fullName>
    </submittedName>
</protein>
<proteinExistence type="predicted"/>
<comment type="caution">
    <text evidence="2">The sequence shown here is derived from an EMBL/GenBank/DDBJ whole genome shotgun (WGS) entry which is preliminary data.</text>
</comment>
<feature type="region of interest" description="Disordered" evidence="1">
    <location>
        <begin position="1"/>
        <end position="132"/>
    </location>
</feature>